<dbReference type="EMBL" id="WPHR01000020">
    <property type="protein sequence ID" value="MUZ74855.1"/>
    <property type="molecule type" value="Genomic_DNA"/>
</dbReference>
<reference evidence="2 5" key="2">
    <citation type="submission" date="2019-11" db="EMBL/GenBank/DDBJ databases">
        <title>Whole-genome sequencing of Allorhizobium vitis.</title>
        <authorList>
            <person name="Gan H.M."/>
            <person name="Savka M.A."/>
        </authorList>
    </citation>
    <scope>NUCLEOTIDE SEQUENCE [LARGE SCALE GENOMIC DNA]</scope>
    <source>
        <strain evidence="2 5">AB4</strain>
    </source>
</reference>
<dbReference type="OrthoDB" id="9800971at2"/>
<dbReference type="Proteomes" id="UP000440716">
    <property type="component" value="Unassembled WGS sequence"/>
</dbReference>
<accession>A0A109CWQ6</accession>
<dbReference type="EMBL" id="QUSG01000007">
    <property type="protein sequence ID" value="KAA3526673.1"/>
    <property type="molecule type" value="Genomic_DNA"/>
</dbReference>
<evidence type="ECO:0000313" key="2">
    <source>
        <dbReference type="EMBL" id="MUP04588.1"/>
    </source>
</evidence>
<comment type="caution">
    <text evidence="3">The sequence shown here is derived from an EMBL/GenBank/DDBJ whole genome shotgun (WGS) entry which is preliminary data.</text>
</comment>
<reference evidence="7 8" key="3">
    <citation type="submission" date="2019-12" db="EMBL/GenBank/DDBJ databases">
        <title>Whole-genome sequencing of Allorhizobium vitis.</title>
        <authorList>
            <person name="Gan H.M."/>
            <person name="Szegedi E."/>
            <person name="Burr T."/>
            <person name="Savka M.A."/>
        </authorList>
    </citation>
    <scope>NUCLEOTIDE SEQUENCE [LARGE SCALE GENOMIC DNA]</scope>
    <source>
        <strain evidence="4 7">CG415</strain>
        <strain evidence="3 8">CG516</strain>
    </source>
</reference>
<name>A0A109CWQ6_AGRVI</name>
<dbReference type="RefSeq" id="WP_060717018.1">
    <property type="nucleotide sequence ID" value="NZ_AP023268.1"/>
</dbReference>
<evidence type="ECO:0000313" key="1">
    <source>
        <dbReference type="EMBL" id="KAA3526673.1"/>
    </source>
</evidence>
<dbReference type="Proteomes" id="UP000436911">
    <property type="component" value="Unassembled WGS sequence"/>
</dbReference>
<reference evidence="1 6" key="1">
    <citation type="submission" date="2018-08" db="EMBL/GenBank/DDBJ databases">
        <title>Genome sequencing of Agrobacterium vitis strain ICMP 10754.</title>
        <authorList>
            <person name="Visnovsky S.B."/>
            <person name="Pitman A.R."/>
        </authorList>
    </citation>
    <scope>NUCLEOTIDE SEQUENCE [LARGE SCALE GENOMIC DNA]</scope>
    <source>
        <strain evidence="1 6">ICMP 10754</strain>
    </source>
</reference>
<sequence length="108" mass="11839">MASFLSKIFSAFSGSSSSDETKQSVSAEPQLHGDCRIYAEPIKEGSQLRLAGRIEKDVNGETLTRSFIRADMFTSKEDALDCTFRKARQIIDQNGPSLFADGAKDRSA</sequence>
<protein>
    <submittedName>
        <fullName evidence="3">Transcriptional activator HlyU</fullName>
    </submittedName>
</protein>
<proteinExistence type="predicted"/>
<dbReference type="GeneID" id="60682804"/>
<dbReference type="EMBL" id="MBEV02000003">
    <property type="protein sequence ID" value="MUP04588.1"/>
    <property type="molecule type" value="Genomic_DNA"/>
</dbReference>
<evidence type="ECO:0000313" key="4">
    <source>
        <dbReference type="EMBL" id="MVA55617.1"/>
    </source>
</evidence>
<gene>
    <name evidence="2" type="ORF">BBI04_007160</name>
    <name evidence="1" type="ORF">DXT89_15000</name>
    <name evidence="4" type="ORF">GOZ88_05745</name>
    <name evidence="3" type="ORF">GOZ90_19375</name>
</gene>
<dbReference type="AlphaFoldDB" id="A0A109CWQ6"/>
<evidence type="ECO:0000313" key="5">
    <source>
        <dbReference type="Proteomes" id="UP000175993"/>
    </source>
</evidence>
<dbReference type="EMBL" id="WPHU01000002">
    <property type="protein sequence ID" value="MVA55617.1"/>
    <property type="molecule type" value="Genomic_DNA"/>
</dbReference>
<dbReference type="Pfam" id="PF10115">
    <property type="entry name" value="HlyU"/>
    <property type="match status" value="1"/>
</dbReference>
<evidence type="ECO:0000313" key="3">
    <source>
        <dbReference type="EMBL" id="MUZ74855.1"/>
    </source>
</evidence>
<dbReference type="InterPro" id="IPR018772">
    <property type="entry name" value="Transcription_activator_HlyU"/>
</dbReference>
<dbReference type="Proteomes" id="UP000175993">
    <property type="component" value="Unassembled WGS sequence"/>
</dbReference>
<organism evidence="3 8">
    <name type="scientific">Agrobacterium vitis</name>
    <name type="common">Rhizobium vitis</name>
    <dbReference type="NCBI Taxonomy" id="373"/>
    <lineage>
        <taxon>Bacteria</taxon>
        <taxon>Pseudomonadati</taxon>
        <taxon>Pseudomonadota</taxon>
        <taxon>Alphaproteobacteria</taxon>
        <taxon>Hyphomicrobiales</taxon>
        <taxon>Rhizobiaceae</taxon>
        <taxon>Rhizobium/Agrobacterium group</taxon>
        <taxon>Agrobacterium</taxon>
    </lineage>
</organism>
<dbReference type="Proteomes" id="UP000477951">
    <property type="component" value="Unassembled WGS sequence"/>
</dbReference>
<evidence type="ECO:0000313" key="8">
    <source>
        <dbReference type="Proteomes" id="UP000477951"/>
    </source>
</evidence>
<evidence type="ECO:0000313" key="6">
    <source>
        <dbReference type="Proteomes" id="UP000436911"/>
    </source>
</evidence>
<evidence type="ECO:0000313" key="7">
    <source>
        <dbReference type="Proteomes" id="UP000440716"/>
    </source>
</evidence>